<dbReference type="PRINTS" id="PR01032">
    <property type="entry name" value="PHAGEIV"/>
</dbReference>
<evidence type="ECO:0000256" key="3">
    <source>
        <dbReference type="ARBA" id="ARBA00023136"/>
    </source>
</evidence>
<evidence type="ECO:0008006" key="11">
    <source>
        <dbReference type="Google" id="ProtNLM"/>
    </source>
</evidence>
<comment type="similarity">
    <text evidence="4">Belongs to the bacterial secretin family.</text>
</comment>
<reference evidence="9 10" key="1">
    <citation type="submission" date="2020-08" db="EMBL/GenBank/DDBJ databases">
        <title>Novel species isolated from subtropical streams in China.</title>
        <authorList>
            <person name="Lu H."/>
        </authorList>
    </citation>
    <scope>NUCLEOTIDE SEQUENCE [LARGE SCALE GENOMIC DNA]</scope>
    <source>
        <strain evidence="9 10">FT31W</strain>
    </source>
</reference>
<evidence type="ECO:0000256" key="6">
    <source>
        <dbReference type="SAM" id="MobiDB-lite"/>
    </source>
</evidence>
<organism evidence="9 10">
    <name type="scientific">Undibacterium griseum</name>
    <dbReference type="NCBI Taxonomy" id="2762295"/>
    <lineage>
        <taxon>Bacteria</taxon>
        <taxon>Pseudomonadati</taxon>
        <taxon>Pseudomonadota</taxon>
        <taxon>Betaproteobacteria</taxon>
        <taxon>Burkholderiales</taxon>
        <taxon>Oxalobacteraceae</taxon>
        <taxon>Undibacterium</taxon>
    </lineage>
</organism>
<protein>
    <recommendedName>
        <fullName evidence="11">General secretion pathway protein D</fullName>
    </recommendedName>
</protein>
<keyword evidence="10" id="KW-1185">Reference proteome</keyword>
<feature type="domain" description="NolW-like" evidence="8">
    <location>
        <begin position="372"/>
        <end position="447"/>
    </location>
</feature>
<evidence type="ECO:0000259" key="8">
    <source>
        <dbReference type="Pfam" id="PF03958"/>
    </source>
</evidence>
<feature type="compositionally biased region" description="Basic and acidic residues" evidence="6">
    <location>
        <begin position="721"/>
        <end position="733"/>
    </location>
</feature>
<sequence length="792" mass="84838">MQKNSGNIHSPMHTLNARKPPFALQTLPLMIALLLSGCAQYDPLLNLNKPGPLPTTLQLTTASDDTAAGTAGSAATETATSDEPRMTVRKTPRPPAAATASVSKPQELPANEKADISLVFDQIALPAFINTVYGVVLKANFSVDPRVLERKDLVTLRTSRPQTPSEVLRAAQMLLKSYGVTVNDVGGFYRIVPDNAQLGYSPEIRRGRALPEVPIALRPIYQYVEMNALRSSEMRQWLSQMFANRLQLTESAQYNALMISGETEDVRAALEVVRILDQPTMRGRTSQRVNPVYWTVDDLAKKLTEILAAEGYTSQVGMGPGAVSMPIMLLPISANNSLIVFAGDDSILKHVTEWVNDLDQPTKARGNNGYFTYAVLNLDAEDLAKTVSDLIGGTAPATAAVGNTTASTAKNARVVVHKATNTLIIQGTADQYSQWIGLLRELDKPARSALIEMTVAEVALTDSMNLGVEWALNNGSTTSNVVGGTLGNLGLKSGGMTFSLVNGNIKAAINALAGNKRAQILSSPRIMARNGESATISVGQQVPILTSQQTTASITPGASGITQTIQYKDTGIILKVKPVIHAGGRIDVDVSQEVSSAGVTDTGVSSSPTFSNRKIETKLSIQDGATVMLAGLISGNNQRNNTGVPLAKDIPILGSLFRSQTDTNDKTELIVLITPYIVDDDQTAQSVTQAFRSQLGSWAAAAPVNQVVLPAKKASVSKLSGKKETQTGEKQKDYSSAIDEVDQQKQVSENESYIAIKTTSEKPPVTEQKQVNIVTDPKIIEQIRALQKGVKQ</sequence>
<feature type="region of interest" description="Disordered" evidence="6">
    <location>
        <begin position="718"/>
        <end position="749"/>
    </location>
</feature>
<evidence type="ECO:0000259" key="7">
    <source>
        <dbReference type="Pfam" id="PF00263"/>
    </source>
</evidence>
<dbReference type="InterPro" id="IPR004846">
    <property type="entry name" value="T2SS/T3SS_dom"/>
</dbReference>
<evidence type="ECO:0000256" key="2">
    <source>
        <dbReference type="ARBA" id="ARBA00022729"/>
    </source>
</evidence>
<dbReference type="Proteomes" id="UP000613113">
    <property type="component" value="Unassembled WGS sequence"/>
</dbReference>
<dbReference type="EMBL" id="JACOGC010000004">
    <property type="protein sequence ID" value="MBC3885792.1"/>
    <property type="molecule type" value="Genomic_DNA"/>
</dbReference>
<keyword evidence="3" id="KW-0472">Membrane</keyword>
<evidence type="ECO:0000256" key="4">
    <source>
        <dbReference type="RuleBase" id="RU004003"/>
    </source>
</evidence>
<keyword evidence="2" id="KW-0732">Signal</keyword>
<feature type="region of interest" description="Disordered" evidence="6">
    <location>
        <begin position="64"/>
        <end position="106"/>
    </location>
</feature>
<evidence type="ECO:0000313" key="10">
    <source>
        <dbReference type="Proteomes" id="UP000613113"/>
    </source>
</evidence>
<dbReference type="Pfam" id="PF03958">
    <property type="entry name" value="Secretin_N"/>
    <property type="match status" value="1"/>
</dbReference>
<dbReference type="Gene3D" id="3.30.1370.120">
    <property type="match status" value="2"/>
</dbReference>
<dbReference type="InterPro" id="IPR050810">
    <property type="entry name" value="Bact_Secretion_Sys_Channel"/>
</dbReference>
<dbReference type="Pfam" id="PF00263">
    <property type="entry name" value="Secretin"/>
    <property type="match status" value="1"/>
</dbReference>
<comment type="caution">
    <text evidence="9">The sequence shown here is derived from an EMBL/GenBank/DDBJ whole genome shotgun (WGS) entry which is preliminary data.</text>
</comment>
<dbReference type="InterPro" id="IPR038591">
    <property type="entry name" value="NolW-like_sf"/>
</dbReference>
<dbReference type="PANTHER" id="PTHR30332">
    <property type="entry name" value="PROBABLE GENERAL SECRETION PATHWAY PROTEIN D"/>
    <property type="match status" value="1"/>
</dbReference>
<accession>A0ABR6YPG0</accession>
<evidence type="ECO:0000256" key="1">
    <source>
        <dbReference type="ARBA" id="ARBA00004370"/>
    </source>
</evidence>
<dbReference type="PRINTS" id="PR00811">
    <property type="entry name" value="BCTERIALGSPD"/>
</dbReference>
<gene>
    <name evidence="9" type="ORF">H8K27_11675</name>
</gene>
<dbReference type="PANTHER" id="PTHR30332:SF25">
    <property type="entry name" value="SECRETIN XPSD"/>
    <property type="match status" value="1"/>
</dbReference>
<name>A0ABR6YPG0_9BURK</name>
<dbReference type="InterPro" id="IPR001775">
    <property type="entry name" value="GspD/PilQ"/>
</dbReference>
<keyword evidence="5" id="KW-0813">Transport</keyword>
<proteinExistence type="inferred from homology"/>
<dbReference type="InterPro" id="IPR005644">
    <property type="entry name" value="NolW-like"/>
</dbReference>
<feature type="compositionally biased region" description="Low complexity" evidence="6">
    <location>
        <begin position="64"/>
        <end position="81"/>
    </location>
</feature>
<feature type="domain" description="Type II/III secretion system secretin-like" evidence="7">
    <location>
        <begin position="511"/>
        <end position="679"/>
    </location>
</feature>
<evidence type="ECO:0000256" key="5">
    <source>
        <dbReference type="RuleBase" id="RU004004"/>
    </source>
</evidence>
<comment type="subcellular location">
    <subcellularLocation>
        <location evidence="5">Cell outer membrane</location>
    </subcellularLocation>
    <subcellularLocation>
        <location evidence="1">Membrane</location>
    </subcellularLocation>
</comment>
<evidence type="ECO:0000313" key="9">
    <source>
        <dbReference type="EMBL" id="MBC3885792.1"/>
    </source>
</evidence>